<evidence type="ECO:0000313" key="3">
    <source>
        <dbReference type="Proteomes" id="UP000034273"/>
    </source>
</evidence>
<dbReference type="Gene3D" id="3.30.1330.230">
    <property type="match status" value="1"/>
</dbReference>
<dbReference type="STRING" id="1618671.UY67_C0001G0013"/>
<organism evidence="2 3">
    <name type="scientific">Candidatus Kaiserbacteria bacterium GW2011_GWA2_52_12</name>
    <dbReference type="NCBI Taxonomy" id="1618671"/>
    <lineage>
        <taxon>Bacteria</taxon>
        <taxon>Candidatus Kaiseribacteriota</taxon>
    </lineage>
</organism>
<dbReference type="Pfam" id="PF02624">
    <property type="entry name" value="YcaO"/>
    <property type="match status" value="1"/>
</dbReference>
<comment type="caution">
    <text evidence="2">The sequence shown here is derived from an EMBL/GenBank/DDBJ whole genome shotgun (WGS) entry which is preliminary data.</text>
</comment>
<evidence type="ECO:0000313" key="2">
    <source>
        <dbReference type="EMBL" id="KKW25011.1"/>
    </source>
</evidence>
<evidence type="ECO:0000259" key="1">
    <source>
        <dbReference type="PROSITE" id="PS51664"/>
    </source>
</evidence>
<feature type="domain" description="YcaO" evidence="1">
    <location>
        <begin position="95"/>
        <end position="472"/>
    </location>
</feature>
<protein>
    <submittedName>
        <fullName evidence="2">YcaO-like protein family</fullName>
    </submittedName>
</protein>
<dbReference type="EMBL" id="LCQW01000001">
    <property type="protein sequence ID" value="KKW25011.1"/>
    <property type="molecule type" value="Genomic_DNA"/>
</dbReference>
<dbReference type="PANTHER" id="PTHR37809:SF1">
    <property type="entry name" value="RIBOSOMAL PROTEIN S12 METHYLTHIOTRANSFERASE ACCESSORY FACTOR YCAO"/>
    <property type="match status" value="1"/>
</dbReference>
<dbReference type="InterPro" id="IPR003776">
    <property type="entry name" value="YcaO-like_dom"/>
</dbReference>
<sequence>MLIDAISFEVLWGKSKPGIQAFVRFLERRLGGTFVFERARIPFGREDLVDLLEVAERLRAAKIIHSYGPVGGFPDEPRFFQWRATLVHEGGVAGGMSRGSDRSALISTLAEAVERHLWYTVEFSDVVRASARDILAQGHVLLPEQFAGFTREQRANIQRLTLHPDAEYRWVCGQSLVSGKPVWVPAQVASGKYGIENFRKGHEPVILEPITTGMAAGPSQAFARLGGALEIIERDAFMITWLNQISPPRIDLAKFNKKSSDVRALLAKCARYRLSVDAMLLPSDAPAYTVCVVVHDEHAKMPPWSMGLCAHRNLSHAVEHAALEALRMRRNIRRQRETKSFGEEKKACDVVHTERSQYWAIGDRYKKLAFLTSGPLVEHSGTDIAVSPEAHLSLITEWCGKNKYECAAISYTESPENVSPWHIEMVVMPELLPIHQNERYQYGGGPRRERVARMFGYTPRSSPYLDEPHPFA</sequence>
<name>A0A0G1X1Z0_9BACT</name>
<accession>A0A0G1X1Z0</accession>
<gene>
    <name evidence="2" type="ORF">UY67_C0001G0013</name>
</gene>
<dbReference type="PANTHER" id="PTHR37809">
    <property type="entry name" value="RIBOSOMAL PROTEIN S12 METHYLTHIOTRANSFERASE ACCESSORY FACTOR YCAO"/>
    <property type="match status" value="1"/>
</dbReference>
<reference evidence="2 3" key="1">
    <citation type="journal article" date="2015" name="Nature">
        <title>rRNA introns, odd ribosomes, and small enigmatic genomes across a large radiation of phyla.</title>
        <authorList>
            <person name="Brown C.T."/>
            <person name="Hug L.A."/>
            <person name="Thomas B.C."/>
            <person name="Sharon I."/>
            <person name="Castelle C.J."/>
            <person name="Singh A."/>
            <person name="Wilkins M.J."/>
            <person name="Williams K.H."/>
            <person name="Banfield J.F."/>
        </authorList>
    </citation>
    <scope>NUCLEOTIDE SEQUENCE [LARGE SCALE GENOMIC DNA]</scope>
</reference>
<dbReference type="PROSITE" id="PS51664">
    <property type="entry name" value="YCAO"/>
    <property type="match status" value="1"/>
</dbReference>
<dbReference type="AlphaFoldDB" id="A0A0G1X1Z0"/>
<dbReference type="Proteomes" id="UP000034273">
    <property type="component" value="Unassembled WGS sequence"/>
</dbReference>
<proteinExistence type="predicted"/>